<dbReference type="RefSeq" id="WP_254289610.1">
    <property type="nucleotide sequence ID" value="NZ_JAMLDY010000014.1"/>
</dbReference>
<accession>A0A9X2KRH5</accession>
<keyword evidence="2" id="KW-1185">Reference proteome</keyword>
<comment type="caution">
    <text evidence="1">The sequence shown here is derived from an EMBL/GenBank/DDBJ whole genome shotgun (WGS) entry which is preliminary data.</text>
</comment>
<name>A0A9X2KRH5_9SPHN</name>
<evidence type="ECO:0000313" key="2">
    <source>
        <dbReference type="Proteomes" id="UP001139486"/>
    </source>
</evidence>
<dbReference type="EMBL" id="JAMLDY010000014">
    <property type="protein sequence ID" value="MCP3735611.1"/>
    <property type="molecule type" value="Genomic_DNA"/>
</dbReference>
<evidence type="ECO:0000313" key="1">
    <source>
        <dbReference type="EMBL" id="MCP3735611.1"/>
    </source>
</evidence>
<proteinExistence type="predicted"/>
<organism evidence="1 2">
    <name type="scientific">Sphingomonas liriopis</name>
    <dbReference type="NCBI Taxonomy" id="2949094"/>
    <lineage>
        <taxon>Bacteria</taxon>
        <taxon>Pseudomonadati</taxon>
        <taxon>Pseudomonadota</taxon>
        <taxon>Alphaproteobacteria</taxon>
        <taxon>Sphingomonadales</taxon>
        <taxon>Sphingomonadaceae</taxon>
        <taxon>Sphingomonas</taxon>
    </lineage>
</organism>
<sequence>MFARLARAFRPLDTTAVDAAIADANAQHRAVTVRARALRMSISCDGAADAIGGMATRVADGAGYLLRQVHAAPTMEPVPPAMLRLLDRL</sequence>
<dbReference type="AlphaFoldDB" id="A0A9X2KRH5"/>
<protein>
    <submittedName>
        <fullName evidence="1">Uncharacterized protein</fullName>
    </submittedName>
</protein>
<reference evidence="1" key="1">
    <citation type="submission" date="2022-05" db="EMBL/GenBank/DDBJ databases">
        <title>Sphingomonas sp. strain RP10 Genome sequencing and assembly.</title>
        <authorList>
            <person name="Kim I."/>
        </authorList>
    </citation>
    <scope>NUCLEOTIDE SEQUENCE</scope>
    <source>
        <strain evidence="1">RP10</strain>
    </source>
</reference>
<dbReference type="Proteomes" id="UP001139486">
    <property type="component" value="Unassembled WGS sequence"/>
</dbReference>
<gene>
    <name evidence="1" type="ORF">M9979_12080</name>
</gene>